<dbReference type="InterPro" id="IPR001952">
    <property type="entry name" value="Alkaline_phosphatase"/>
</dbReference>
<accession>A0ABV6B868</accession>
<feature type="signal peptide" evidence="2">
    <location>
        <begin position="1"/>
        <end position="23"/>
    </location>
</feature>
<evidence type="ECO:0000313" key="3">
    <source>
        <dbReference type="EMBL" id="MFB9995165.1"/>
    </source>
</evidence>
<sequence>MKYPRMRPLLLTAALLMTGAASAADLKMYPYDGSRLLAGQRFDLRIEAENVKGFKSATIRLDGKLIEGLVQTTTKETSTEWTLRGQSITPGAHSVSVVFSDDAGVQTKVARWTADAPAPTAKAKKVILFIGDGMSWNVMNAAKMVAFPFNPANGLPTGKLAMESDLSSMASVTTSSYDSALADSANTASSIATGQKILVNALNVYPDNTDDTLDNPRIEPITGILRRTTGASIGLVSDAFGTDATPAAFAAHTRRRGDYQTIADQYFQGEVKPDVLLIGGSRDFIPSTAPGSRRKDTTDWIADSQKLGYNFVSTRTELLAANSNKLFGLFNIDNVPSYLDRAQYKGENTLKDFKDMPYLWDSTQKAVETLEKNPDGFFLMVEAGMIDKFEHPLDWQRAVWNVLELDKAVAYAKDYAKKNPDTLVLVTADHAHSLTVYGGYDATKGPGQRNAVGVYEAAGFPTYGDKRDANGFPVPETSRTYAVGFGATPDYCETYLGRAEYQDPTVSNGKTGAEAGFVPNPKICAEGAVQRVGNLPASANQGVHTADPMPLFAFGAGAENFMGVMDQTEIFFSIARAMGLDGRKTK</sequence>
<reference evidence="3 4" key="1">
    <citation type="submission" date="2024-09" db="EMBL/GenBank/DDBJ databases">
        <authorList>
            <person name="Sun Q."/>
            <person name="Mori K."/>
        </authorList>
    </citation>
    <scope>NUCLEOTIDE SEQUENCE [LARGE SCALE GENOMIC DNA]</scope>
    <source>
        <strain evidence="3 4">JCM 13503</strain>
    </source>
</reference>
<dbReference type="RefSeq" id="WP_380016834.1">
    <property type="nucleotide sequence ID" value="NZ_JBHLYR010000084.1"/>
</dbReference>
<gene>
    <name evidence="3" type="ORF">ACFFLM_24780</name>
</gene>
<dbReference type="Proteomes" id="UP001589733">
    <property type="component" value="Unassembled WGS sequence"/>
</dbReference>
<evidence type="ECO:0000313" key="4">
    <source>
        <dbReference type="Proteomes" id="UP001589733"/>
    </source>
</evidence>
<feature type="chain" id="PRO_5046358515" evidence="2">
    <location>
        <begin position="24"/>
        <end position="586"/>
    </location>
</feature>
<dbReference type="SMART" id="SM00098">
    <property type="entry name" value="alkPPc"/>
    <property type="match status" value="1"/>
</dbReference>
<dbReference type="EMBL" id="JBHLYR010000084">
    <property type="protein sequence ID" value="MFB9995165.1"/>
    <property type="molecule type" value="Genomic_DNA"/>
</dbReference>
<keyword evidence="2" id="KW-0732">Signal</keyword>
<keyword evidence="4" id="KW-1185">Reference proteome</keyword>
<dbReference type="SUPFAM" id="SSF53649">
    <property type="entry name" value="Alkaline phosphatase-like"/>
    <property type="match status" value="1"/>
</dbReference>
<dbReference type="PRINTS" id="PR00113">
    <property type="entry name" value="ALKPHPHTASE"/>
</dbReference>
<dbReference type="PANTHER" id="PTHR11596">
    <property type="entry name" value="ALKALINE PHOSPHATASE"/>
    <property type="match status" value="1"/>
</dbReference>
<dbReference type="CDD" id="cd16012">
    <property type="entry name" value="ALP"/>
    <property type="match status" value="1"/>
</dbReference>
<comment type="similarity">
    <text evidence="1">Belongs to the alkaline phosphatase family.</text>
</comment>
<proteinExistence type="inferred from homology"/>
<evidence type="ECO:0000256" key="1">
    <source>
        <dbReference type="RuleBase" id="RU003946"/>
    </source>
</evidence>
<comment type="caution">
    <text evidence="3">The sequence shown here is derived from an EMBL/GenBank/DDBJ whole genome shotgun (WGS) entry which is preliminary data.</text>
</comment>
<protein>
    <submittedName>
        <fullName evidence="3">Alkaline phosphatase</fullName>
    </submittedName>
</protein>
<dbReference type="InterPro" id="IPR017850">
    <property type="entry name" value="Alkaline_phosphatase_core_sf"/>
</dbReference>
<dbReference type="Gene3D" id="3.40.720.10">
    <property type="entry name" value="Alkaline Phosphatase, subunit A"/>
    <property type="match status" value="1"/>
</dbReference>
<evidence type="ECO:0000256" key="2">
    <source>
        <dbReference type="SAM" id="SignalP"/>
    </source>
</evidence>
<name>A0ABV6B868_9DEIO</name>
<organism evidence="3 4">
    <name type="scientific">Deinococcus oregonensis</name>
    <dbReference type="NCBI Taxonomy" id="1805970"/>
    <lineage>
        <taxon>Bacteria</taxon>
        <taxon>Thermotogati</taxon>
        <taxon>Deinococcota</taxon>
        <taxon>Deinococci</taxon>
        <taxon>Deinococcales</taxon>
        <taxon>Deinococcaceae</taxon>
        <taxon>Deinococcus</taxon>
    </lineage>
</organism>
<dbReference type="Pfam" id="PF00245">
    <property type="entry name" value="Alk_phosphatase"/>
    <property type="match status" value="1"/>
</dbReference>
<dbReference type="PANTHER" id="PTHR11596:SF72">
    <property type="entry name" value="ALKALINE PHOSPHATASE"/>
    <property type="match status" value="1"/>
</dbReference>